<comment type="caution">
    <text evidence="1">The sequence shown here is derived from an EMBL/GenBank/DDBJ whole genome shotgun (WGS) entry which is preliminary data.</text>
</comment>
<proteinExistence type="predicted"/>
<evidence type="ECO:0000313" key="2">
    <source>
        <dbReference type="Proteomes" id="UP000799444"/>
    </source>
</evidence>
<dbReference type="Proteomes" id="UP000799444">
    <property type="component" value="Unassembled WGS sequence"/>
</dbReference>
<evidence type="ECO:0000313" key="1">
    <source>
        <dbReference type="EMBL" id="KAF2732613.1"/>
    </source>
</evidence>
<gene>
    <name evidence="1" type="ORF">EJ04DRAFT_306205</name>
</gene>
<reference evidence="1" key="1">
    <citation type="journal article" date="2020" name="Stud. Mycol.">
        <title>101 Dothideomycetes genomes: a test case for predicting lifestyles and emergence of pathogens.</title>
        <authorList>
            <person name="Haridas S."/>
            <person name="Albert R."/>
            <person name="Binder M."/>
            <person name="Bloem J."/>
            <person name="Labutti K."/>
            <person name="Salamov A."/>
            <person name="Andreopoulos B."/>
            <person name="Baker S."/>
            <person name="Barry K."/>
            <person name="Bills G."/>
            <person name="Bluhm B."/>
            <person name="Cannon C."/>
            <person name="Castanera R."/>
            <person name="Culley D."/>
            <person name="Daum C."/>
            <person name="Ezra D."/>
            <person name="Gonzalez J."/>
            <person name="Henrissat B."/>
            <person name="Kuo A."/>
            <person name="Liang C."/>
            <person name="Lipzen A."/>
            <person name="Lutzoni F."/>
            <person name="Magnuson J."/>
            <person name="Mondo S."/>
            <person name="Nolan M."/>
            <person name="Ohm R."/>
            <person name="Pangilinan J."/>
            <person name="Park H.-J."/>
            <person name="Ramirez L."/>
            <person name="Alfaro M."/>
            <person name="Sun H."/>
            <person name="Tritt A."/>
            <person name="Yoshinaga Y."/>
            <person name="Zwiers L.-H."/>
            <person name="Turgeon B."/>
            <person name="Goodwin S."/>
            <person name="Spatafora J."/>
            <person name="Crous P."/>
            <person name="Grigoriev I."/>
        </authorList>
    </citation>
    <scope>NUCLEOTIDE SEQUENCE</scope>
    <source>
        <strain evidence="1">CBS 125425</strain>
    </source>
</reference>
<sequence length="149" mass="16877">MYEPRRISFARGVLRSDYRSCSGLDPLNGLNCLGKNSFLILRSISAMRSLTLSWNIATQHQHALLQLDMPFVLRLNYFHPVSKSLILLHISSDSTSLPSRPIVTIDKASLTLELYALIVTYQMLGPSFSMCVHDFMHPRIALSTRKPEN</sequence>
<organism evidence="1 2">
    <name type="scientific">Polyplosphaeria fusca</name>
    <dbReference type="NCBI Taxonomy" id="682080"/>
    <lineage>
        <taxon>Eukaryota</taxon>
        <taxon>Fungi</taxon>
        <taxon>Dikarya</taxon>
        <taxon>Ascomycota</taxon>
        <taxon>Pezizomycotina</taxon>
        <taxon>Dothideomycetes</taxon>
        <taxon>Pleosporomycetidae</taxon>
        <taxon>Pleosporales</taxon>
        <taxon>Tetraplosphaeriaceae</taxon>
        <taxon>Polyplosphaeria</taxon>
    </lineage>
</organism>
<accession>A0A9P4V114</accession>
<protein>
    <submittedName>
        <fullName evidence="1">Uncharacterized protein</fullName>
    </submittedName>
</protein>
<dbReference type="EMBL" id="ML996174">
    <property type="protein sequence ID" value="KAF2732613.1"/>
    <property type="molecule type" value="Genomic_DNA"/>
</dbReference>
<keyword evidence="2" id="KW-1185">Reference proteome</keyword>
<dbReference type="AlphaFoldDB" id="A0A9P4V114"/>
<name>A0A9P4V114_9PLEO</name>